<feature type="non-terminal residue" evidence="1">
    <location>
        <position position="97"/>
    </location>
</feature>
<dbReference type="Proteomes" id="UP000789759">
    <property type="component" value="Unassembled WGS sequence"/>
</dbReference>
<organism evidence="1 2">
    <name type="scientific">Cetraspora pellucida</name>
    <dbReference type="NCBI Taxonomy" id="1433469"/>
    <lineage>
        <taxon>Eukaryota</taxon>
        <taxon>Fungi</taxon>
        <taxon>Fungi incertae sedis</taxon>
        <taxon>Mucoromycota</taxon>
        <taxon>Glomeromycotina</taxon>
        <taxon>Glomeromycetes</taxon>
        <taxon>Diversisporales</taxon>
        <taxon>Gigasporaceae</taxon>
        <taxon>Cetraspora</taxon>
    </lineage>
</organism>
<gene>
    <name evidence="1" type="ORF">CPELLU_LOCUS18262</name>
</gene>
<evidence type="ECO:0000313" key="2">
    <source>
        <dbReference type="Proteomes" id="UP000789759"/>
    </source>
</evidence>
<proteinExistence type="predicted"/>
<sequence>TSEETNNEHESTFHENINASCSSSQIQAFESNIILNNTTSHDDKLFKNWLHRFALKQGFNYKIRTSETIEDVLQKVIYEYIKLDTNNLQVILDLIQQ</sequence>
<evidence type="ECO:0000313" key="1">
    <source>
        <dbReference type="EMBL" id="CAG8807097.1"/>
    </source>
</evidence>
<keyword evidence="2" id="KW-1185">Reference proteome</keyword>
<dbReference type="EMBL" id="CAJVQA010035408">
    <property type="protein sequence ID" value="CAG8807097.1"/>
    <property type="molecule type" value="Genomic_DNA"/>
</dbReference>
<protein>
    <submittedName>
        <fullName evidence="1">13384_t:CDS:1</fullName>
    </submittedName>
</protein>
<accession>A0A9N9PAV7</accession>
<reference evidence="1" key="1">
    <citation type="submission" date="2021-06" db="EMBL/GenBank/DDBJ databases">
        <authorList>
            <person name="Kallberg Y."/>
            <person name="Tangrot J."/>
            <person name="Rosling A."/>
        </authorList>
    </citation>
    <scope>NUCLEOTIDE SEQUENCE</scope>
    <source>
        <strain evidence="1">FL966</strain>
    </source>
</reference>
<dbReference type="AlphaFoldDB" id="A0A9N9PAV7"/>
<comment type="caution">
    <text evidence="1">The sequence shown here is derived from an EMBL/GenBank/DDBJ whole genome shotgun (WGS) entry which is preliminary data.</text>
</comment>
<dbReference type="OrthoDB" id="2382660at2759"/>
<name>A0A9N9PAV7_9GLOM</name>